<gene>
    <name evidence="2" type="ORF">AGLY_012339</name>
</gene>
<keyword evidence="3" id="KW-1185">Reference proteome</keyword>
<dbReference type="EMBL" id="VYZN01000048">
    <property type="protein sequence ID" value="KAE9528764.1"/>
    <property type="molecule type" value="Genomic_DNA"/>
</dbReference>
<name>A0A6G0TC01_APHGL</name>
<proteinExistence type="predicted"/>
<reference evidence="2 3" key="1">
    <citation type="submission" date="2019-08" db="EMBL/GenBank/DDBJ databases">
        <title>The genome of the soybean aphid Biotype 1, its phylome, world population structure and adaptation to the North American continent.</title>
        <authorList>
            <person name="Giordano R."/>
            <person name="Donthu R.K."/>
            <person name="Hernandez A.G."/>
            <person name="Wright C.L."/>
            <person name="Zimin A.V."/>
        </authorList>
    </citation>
    <scope>NUCLEOTIDE SEQUENCE [LARGE SCALE GENOMIC DNA]</scope>
    <source>
        <tissue evidence="2">Whole aphids</tissue>
    </source>
</reference>
<protein>
    <recommendedName>
        <fullName evidence="1">DUF7869 domain-containing protein</fullName>
    </recommendedName>
</protein>
<evidence type="ECO:0000313" key="3">
    <source>
        <dbReference type="Proteomes" id="UP000475862"/>
    </source>
</evidence>
<evidence type="ECO:0000259" key="1">
    <source>
        <dbReference type="Pfam" id="PF25273"/>
    </source>
</evidence>
<dbReference type="Proteomes" id="UP000475862">
    <property type="component" value="Unassembled WGS sequence"/>
</dbReference>
<dbReference type="InterPro" id="IPR057191">
    <property type="entry name" value="DUF7869"/>
</dbReference>
<sequence length="239" mass="27522">MYELYKHTIDGPASRVIYEREFHKLKLVFKKPKEINDEENLLASKNGLNLHQAAADLAYSTKANDKVIAKNVSTKKCYSFDLQQCLPTPFLQSSVVFYKRQLWTFNLTIHDNCTGKSYNYMWHEGIAGRGANEIASCLYYHLKHNIQPNESEITFYSDTCGGQNKNTHVSAMFIKAIQELPNIKIINHTFLVAGHTHMECDIDHSMIEKSKKKTSTPIYHPTTGINLLEEQEKQTSFKW</sequence>
<dbReference type="PANTHER" id="PTHR10773:SF19">
    <property type="match status" value="1"/>
</dbReference>
<feature type="domain" description="DUF7869" evidence="1">
    <location>
        <begin position="115"/>
        <end position="215"/>
    </location>
</feature>
<dbReference type="AlphaFoldDB" id="A0A6G0TC01"/>
<dbReference type="PANTHER" id="PTHR10773">
    <property type="entry name" value="DNA-DIRECTED RNA POLYMERASES I, II, AND III SUBUNIT RPABC2"/>
    <property type="match status" value="1"/>
</dbReference>
<dbReference type="Pfam" id="PF25273">
    <property type="entry name" value="DUF7869"/>
    <property type="match status" value="1"/>
</dbReference>
<evidence type="ECO:0000313" key="2">
    <source>
        <dbReference type="EMBL" id="KAE9528764.1"/>
    </source>
</evidence>
<comment type="caution">
    <text evidence="2">The sequence shown here is derived from an EMBL/GenBank/DDBJ whole genome shotgun (WGS) entry which is preliminary data.</text>
</comment>
<organism evidence="2 3">
    <name type="scientific">Aphis glycines</name>
    <name type="common">Soybean aphid</name>
    <dbReference type="NCBI Taxonomy" id="307491"/>
    <lineage>
        <taxon>Eukaryota</taxon>
        <taxon>Metazoa</taxon>
        <taxon>Ecdysozoa</taxon>
        <taxon>Arthropoda</taxon>
        <taxon>Hexapoda</taxon>
        <taxon>Insecta</taxon>
        <taxon>Pterygota</taxon>
        <taxon>Neoptera</taxon>
        <taxon>Paraneoptera</taxon>
        <taxon>Hemiptera</taxon>
        <taxon>Sternorrhyncha</taxon>
        <taxon>Aphidomorpha</taxon>
        <taxon>Aphidoidea</taxon>
        <taxon>Aphididae</taxon>
        <taxon>Aphidini</taxon>
        <taxon>Aphis</taxon>
        <taxon>Aphis</taxon>
    </lineage>
</organism>
<accession>A0A6G0TC01</accession>
<dbReference type="OrthoDB" id="6627794at2759"/>